<accession>D2VVC9</accession>
<sequence length="786" mass="88689">MLGKRSNNSSTCCASKKTKYDSCCSSSSCYSPFNVEWDGVERSELANVLHQIGSNPHQYSYGKRNSEKEGLLGFPGLKIHFDHDVSINVGLPLCSEQLESIRNNLNSNLQLISSNSSSSTLSEKMICLNDEDLFSIENPYWMEQLEEILKDVLSQLQVENHISGLIRKNSLIIASEGCSDIPITSTRENCFVKLVVRLPSNCEGGHVVVNSGKISYNFSKGSCYSSTLTACYSNIDATIKGITKGCAMYLVFDICHQDGCETPTFINSKELFSKFMDNWEKSPYFVIEYKQNSDYYKSITSILNWYVHEMPIGSLEFEFGTLNNDVLYFRRINADLDINSQSLLFSKGDRENIECIIIISKHFTTEVYLHLGMEIALDYLKRVFNGATSQHIINFLKKIIDKYSKQLDGKKIVDYIIELNDLELAKLLLREILCHNFNHEVLFKLVQAFTLKELRTEVIKVLSVCFIDHLDGCVDVLEALNCPTVSASVLPQCSLSEQTCTCSQLEKVLDLASKFDIVIQQIPENISKLSGNPDDMYRLSKKIKNKSCIKETLQRSWKSKTLNPKMIVECVGTIGLTESRDLMRDGVDSFCSSHKNVEILETIGSFSEILNSSNDASCNLVMSMLARNLISRTNFTIRFVHHLVIPFLKQLTNKEALSKSATQSIAKHCLKLYNNQNKVAIEHLQPLNSKISHIILSCSCETCAPVQEFIESNERIYTIPFATKVNVDHLVEKVSGFYSDILLSQSSNGNAIIEKVLLKQTKIEIKENIAFLNSLHDLTLLEDDVE</sequence>
<reference evidence="1 2" key="1">
    <citation type="journal article" date="2010" name="Cell">
        <title>The genome of Naegleria gruberi illuminates early eukaryotic versatility.</title>
        <authorList>
            <person name="Fritz-Laylin L.K."/>
            <person name="Prochnik S.E."/>
            <person name="Ginger M.L."/>
            <person name="Dacks J.B."/>
            <person name="Carpenter M.L."/>
            <person name="Field M.C."/>
            <person name="Kuo A."/>
            <person name="Paredez A."/>
            <person name="Chapman J."/>
            <person name="Pham J."/>
            <person name="Shu S."/>
            <person name="Neupane R."/>
            <person name="Cipriano M."/>
            <person name="Mancuso J."/>
            <person name="Tu H."/>
            <person name="Salamov A."/>
            <person name="Lindquist E."/>
            <person name="Shapiro H."/>
            <person name="Lucas S."/>
            <person name="Grigoriev I.V."/>
            <person name="Cande W.Z."/>
            <person name="Fulton C."/>
            <person name="Rokhsar D.S."/>
            <person name="Dawson S.C."/>
        </authorList>
    </citation>
    <scope>NUCLEOTIDE SEQUENCE [LARGE SCALE GENOMIC DNA]</scope>
    <source>
        <strain evidence="1 2">NEG-M</strain>
    </source>
</reference>
<dbReference type="Proteomes" id="UP000006671">
    <property type="component" value="Unassembled WGS sequence"/>
</dbReference>
<dbReference type="GeneID" id="8858498"/>
<evidence type="ECO:0000313" key="2">
    <source>
        <dbReference type="Proteomes" id="UP000006671"/>
    </source>
</evidence>
<dbReference type="InParanoid" id="D2VVC9"/>
<evidence type="ECO:0000313" key="1">
    <source>
        <dbReference type="EMBL" id="EFC39213.1"/>
    </source>
</evidence>
<keyword evidence="2" id="KW-1185">Reference proteome</keyword>
<proteinExistence type="predicted"/>
<protein>
    <submittedName>
        <fullName evidence="1">Predicted protein</fullName>
    </submittedName>
</protein>
<dbReference type="VEuPathDB" id="AmoebaDB:NAEGRDRAFT_72971"/>
<organism evidence="2">
    <name type="scientific">Naegleria gruberi</name>
    <name type="common">Amoeba</name>
    <dbReference type="NCBI Taxonomy" id="5762"/>
    <lineage>
        <taxon>Eukaryota</taxon>
        <taxon>Discoba</taxon>
        <taxon>Heterolobosea</taxon>
        <taxon>Tetramitia</taxon>
        <taxon>Eutetramitia</taxon>
        <taxon>Vahlkampfiidae</taxon>
        <taxon>Naegleria</taxon>
    </lineage>
</organism>
<dbReference type="KEGG" id="ngr:NAEGRDRAFT_72971"/>
<dbReference type="AlphaFoldDB" id="D2VVC9"/>
<dbReference type="EMBL" id="GG738901">
    <property type="protein sequence ID" value="EFC39213.1"/>
    <property type="molecule type" value="Genomic_DNA"/>
</dbReference>
<gene>
    <name evidence="1" type="ORF">NAEGRDRAFT_72971</name>
</gene>
<dbReference type="RefSeq" id="XP_002671957.1">
    <property type="nucleotide sequence ID" value="XM_002671911.1"/>
</dbReference>
<name>D2VVC9_NAEGR</name>